<sequence>MDVKVIEVPLADGGLWVDLGEQSPCRPGDSPSPDFEGPDKAPAADQEALFVSGTSPVTHRRPAPLPPWPLPPPLPVRTQRQPLFSGATGTATGTATATGTGTATATATAT</sequence>
<comment type="caution">
    <text evidence="2">The sequence shown here is derived from an EMBL/GenBank/DDBJ whole genome shotgun (WGS) entry which is preliminary data.</text>
</comment>
<feature type="compositionally biased region" description="Low complexity" evidence="1">
    <location>
        <begin position="76"/>
        <end position="110"/>
    </location>
</feature>
<keyword evidence="3" id="KW-1185">Reference proteome</keyword>
<protein>
    <submittedName>
        <fullName evidence="2">Uncharacterized protein</fullName>
    </submittedName>
</protein>
<dbReference type="AlphaFoldDB" id="A0A813FXU7"/>
<reference evidence="2" key="1">
    <citation type="submission" date="2021-02" db="EMBL/GenBank/DDBJ databases">
        <authorList>
            <person name="Dougan E. K."/>
            <person name="Rhodes N."/>
            <person name="Thang M."/>
            <person name="Chan C."/>
        </authorList>
    </citation>
    <scope>NUCLEOTIDE SEQUENCE</scope>
</reference>
<feature type="region of interest" description="Disordered" evidence="1">
    <location>
        <begin position="16"/>
        <end position="110"/>
    </location>
</feature>
<dbReference type="EMBL" id="CAJNNV010026224">
    <property type="protein sequence ID" value="CAE8617600.1"/>
    <property type="molecule type" value="Genomic_DNA"/>
</dbReference>
<proteinExistence type="predicted"/>
<dbReference type="Proteomes" id="UP000654075">
    <property type="component" value="Unassembled WGS sequence"/>
</dbReference>
<feature type="compositionally biased region" description="Pro residues" evidence="1">
    <location>
        <begin position="63"/>
        <end position="75"/>
    </location>
</feature>
<evidence type="ECO:0000313" key="3">
    <source>
        <dbReference type="Proteomes" id="UP000654075"/>
    </source>
</evidence>
<evidence type="ECO:0000313" key="2">
    <source>
        <dbReference type="EMBL" id="CAE8617600.1"/>
    </source>
</evidence>
<gene>
    <name evidence="2" type="ORF">PGLA1383_LOCUS35262</name>
</gene>
<feature type="non-terminal residue" evidence="2">
    <location>
        <position position="1"/>
    </location>
</feature>
<evidence type="ECO:0000256" key="1">
    <source>
        <dbReference type="SAM" id="MobiDB-lite"/>
    </source>
</evidence>
<accession>A0A813FXU7</accession>
<name>A0A813FXU7_POLGL</name>
<organism evidence="2 3">
    <name type="scientific">Polarella glacialis</name>
    <name type="common">Dinoflagellate</name>
    <dbReference type="NCBI Taxonomy" id="89957"/>
    <lineage>
        <taxon>Eukaryota</taxon>
        <taxon>Sar</taxon>
        <taxon>Alveolata</taxon>
        <taxon>Dinophyceae</taxon>
        <taxon>Suessiales</taxon>
        <taxon>Suessiaceae</taxon>
        <taxon>Polarella</taxon>
    </lineage>
</organism>